<dbReference type="Proteomes" id="UP001550535">
    <property type="component" value="Unassembled WGS sequence"/>
</dbReference>
<evidence type="ECO:0000256" key="1">
    <source>
        <dbReference type="SAM" id="MobiDB-lite"/>
    </source>
</evidence>
<gene>
    <name evidence="3" type="ORF">ABZ507_32505</name>
</gene>
<proteinExistence type="predicted"/>
<keyword evidence="2" id="KW-0472">Membrane</keyword>
<dbReference type="EMBL" id="JBEYBR010000154">
    <property type="protein sequence ID" value="MEU2126541.1"/>
    <property type="molecule type" value="Genomic_DNA"/>
</dbReference>
<evidence type="ECO:0000256" key="2">
    <source>
        <dbReference type="SAM" id="Phobius"/>
    </source>
</evidence>
<dbReference type="RefSeq" id="WP_357993739.1">
    <property type="nucleotide sequence ID" value="NZ_JBEYBR010000154.1"/>
</dbReference>
<protein>
    <submittedName>
        <fullName evidence="3">Uncharacterized protein</fullName>
    </submittedName>
</protein>
<feature type="region of interest" description="Disordered" evidence="1">
    <location>
        <begin position="35"/>
        <end position="64"/>
    </location>
</feature>
<reference evidence="3 4" key="1">
    <citation type="submission" date="2024-06" db="EMBL/GenBank/DDBJ databases">
        <title>The Natural Products Discovery Center: Release of the First 8490 Sequenced Strains for Exploring Actinobacteria Biosynthetic Diversity.</title>
        <authorList>
            <person name="Kalkreuter E."/>
            <person name="Kautsar S.A."/>
            <person name="Yang D."/>
            <person name="Bader C.D."/>
            <person name="Teijaro C.N."/>
            <person name="Fluegel L."/>
            <person name="Davis C.M."/>
            <person name="Simpson J.R."/>
            <person name="Lauterbach L."/>
            <person name="Steele A.D."/>
            <person name="Gui C."/>
            <person name="Meng S."/>
            <person name="Li G."/>
            <person name="Viehrig K."/>
            <person name="Ye F."/>
            <person name="Su P."/>
            <person name="Kiefer A.F."/>
            <person name="Nichols A."/>
            <person name="Cepeda A.J."/>
            <person name="Yan W."/>
            <person name="Fan B."/>
            <person name="Jiang Y."/>
            <person name="Adhikari A."/>
            <person name="Zheng C.-J."/>
            <person name="Schuster L."/>
            <person name="Cowan T.M."/>
            <person name="Smanski M.J."/>
            <person name="Chevrette M.G."/>
            <person name="De Carvalho L.P.S."/>
            <person name="Shen B."/>
        </authorList>
    </citation>
    <scope>NUCLEOTIDE SEQUENCE [LARGE SCALE GENOMIC DNA]</scope>
    <source>
        <strain evidence="3 4">NPDC019434</strain>
    </source>
</reference>
<organism evidence="3 4">
    <name type="scientific">Nocardia niwae</name>
    <dbReference type="NCBI Taxonomy" id="626084"/>
    <lineage>
        <taxon>Bacteria</taxon>
        <taxon>Bacillati</taxon>
        <taxon>Actinomycetota</taxon>
        <taxon>Actinomycetes</taxon>
        <taxon>Mycobacteriales</taxon>
        <taxon>Nocardiaceae</taxon>
        <taxon>Nocardia</taxon>
    </lineage>
</organism>
<keyword evidence="2" id="KW-1133">Transmembrane helix</keyword>
<feature type="compositionally biased region" description="Basic and acidic residues" evidence="1">
    <location>
        <begin position="37"/>
        <end position="64"/>
    </location>
</feature>
<name>A0ABV2XKX7_9NOCA</name>
<comment type="caution">
    <text evidence="3">The sequence shown here is derived from an EMBL/GenBank/DDBJ whole genome shotgun (WGS) entry which is preliminary data.</text>
</comment>
<feature type="transmembrane region" description="Helical" evidence="2">
    <location>
        <begin position="12"/>
        <end position="33"/>
    </location>
</feature>
<keyword evidence="2" id="KW-0812">Transmembrane</keyword>
<accession>A0ABV2XKX7</accession>
<sequence>MSAISDFFTQAGFWWGVPTGAILSGLGAASIAARSARKSDERKAAQEDKVKAQERDEKNKQQTREECLKFSDTVAEAMSKMIDSKGAFNVIRDTVSGAETRLDDKLELAQTAVAEVQKVGVALTRLQMTAPTSILDKAVECQYAVQAIAQSITDPLKYQAAFKAAGQAFDGYKNAFRAYVELDSYSAPEASRAAKSYMEILKKQVDDYIAEARQART</sequence>
<evidence type="ECO:0000313" key="4">
    <source>
        <dbReference type="Proteomes" id="UP001550535"/>
    </source>
</evidence>
<keyword evidence="4" id="KW-1185">Reference proteome</keyword>
<evidence type="ECO:0000313" key="3">
    <source>
        <dbReference type="EMBL" id="MEU2126541.1"/>
    </source>
</evidence>